<evidence type="ECO:0000313" key="2">
    <source>
        <dbReference type="Proteomes" id="UP000295719"/>
    </source>
</evidence>
<dbReference type="AlphaFoldDB" id="A0A4R3Z4A0"/>
<proteinExistence type="predicted"/>
<dbReference type="Proteomes" id="UP000295719">
    <property type="component" value="Unassembled WGS sequence"/>
</dbReference>
<dbReference type="EMBL" id="SMCR01000001">
    <property type="protein sequence ID" value="TCV99992.1"/>
    <property type="molecule type" value="Genomic_DNA"/>
</dbReference>
<comment type="caution">
    <text evidence="1">The sequence shown here is derived from an EMBL/GenBank/DDBJ whole genome shotgun (WGS) entry which is preliminary data.</text>
</comment>
<organism evidence="1 2">
    <name type="scientific">Biostraticola tofi</name>
    <dbReference type="NCBI Taxonomy" id="466109"/>
    <lineage>
        <taxon>Bacteria</taxon>
        <taxon>Pseudomonadati</taxon>
        <taxon>Pseudomonadota</taxon>
        <taxon>Gammaproteobacteria</taxon>
        <taxon>Enterobacterales</taxon>
        <taxon>Bruguierivoracaceae</taxon>
        <taxon>Biostraticola</taxon>
    </lineage>
</organism>
<protein>
    <submittedName>
        <fullName evidence="1">Uncharacterized protein</fullName>
    </submittedName>
</protein>
<reference evidence="1 2" key="1">
    <citation type="submission" date="2019-03" db="EMBL/GenBank/DDBJ databases">
        <title>Genomic Encyclopedia of Type Strains, Phase IV (KMG-IV): sequencing the most valuable type-strain genomes for metagenomic binning, comparative biology and taxonomic classification.</title>
        <authorList>
            <person name="Goeker M."/>
        </authorList>
    </citation>
    <scope>NUCLEOTIDE SEQUENCE [LARGE SCALE GENOMIC DNA]</scope>
    <source>
        <strain evidence="1 2">DSM 19580</strain>
    </source>
</reference>
<keyword evidence="2" id="KW-1185">Reference proteome</keyword>
<name>A0A4R3Z4A0_9GAMM</name>
<gene>
    <name evidence="1" type="ORF">EDC52_101334</name>
</gene>
<sequence length="38" mass="4232">MTLNKINAGIIWGSVYEVNTLPARNRQGKQLVIHQPNG</sequence>
<accession>A0A4R3Z4A0</accession>
<evidence type="ECO:0000313" key="1">
    <source>
        <dbReference type="EMBL" id="TCV99992.1"/>
    </source>
</evidence>